<dbReference type="Pfam" id="PF20113">
    <property type="entry name" value="DUF6503"/>
    <property type="match status" value="1"/>
</dbReference>
<feature type="chain" id="PRO_5017030728" description="Deoxyribose-phosphate aldolase" evidence="1">
    <location>
        <begin position="21"/>
        <end position="251"/>
    </location>
</feature>
<dbReference type="RefSeq" id="WP_114066483.1">
    <property type="nucleotide sequence ID" value="NZ_CP030850.1"/>
</dbReference>
<sequence length="251" mass="28795">MLRLVCFLIFLSGCIACNNANQNSKAKESPVDKKAKEIVDKCIEAHGGKHYEAFDVSFDFRKFKVHLKQTGTQFTYERTTTDSLNNVYHDILTNESFVRKRNDTTQVLSEKDTAKYREGINAIAYFVLLPFKLSEPAVILKYIGEISIDNQKYHKIRVTFEQEGGGKDHEDEFCYWINQSTNTLDYLSYANGGPRLRKAVKRDTVGGIVFQNYENYEILDKTIPTTEYDKAFLAGKSKLLSMIEQSNYVAK</sequence>
<dbReference type="AlphaFoldDB" id="A0A344TGC7"/>
<dbReference type="OrthoDB" id="982433at2"/>
<dbReference type="Proteomes" id="UP000251993">
    <property type="component" value="Chromosome"/>
</dbReference>
<keyword evidence="1" id="KW-0732">Signal</keyword>
<organism evidence="2 3">
    <name type="scientific">Runella rosea</name>
    <dbReference type="NCBI Taxonomy" id="2259595"/>
    <lineage>
        <taxon>Bacteria</taxon>
        <taxon>Pseudomonadati</taxon>
        <taxon>Bacteroidota</taxon>
        <taxon>Cytophagia</taxon>
        <taxon>Cytophagales</taxon>
        <taxon>Spirosomataceae</taxon>
        <taxon>Runella</taxon>
    </lineage>
</organism>
<protein>
    <recommendedName>
        <fullName evidence="4">Deoxyribose-phosphate aldolase</fullName>
    </recommendedName>
</protein>
<evidence type="ECO:0008006" key="4">
    <source>
        <dbReference type="Google" id="ProtNLM"/>
    </source>
</evidence>
<name>A0A344TGC7_9BACT</name>
<reference evidence="2 3" key="1">
    <citation type="submission" date="2018-07" db="EMBL/GenBank/DDBJ databases">
        <title>Genome sequencing of Runella.</title>
        <authorList>
            <person name="Baek M.-G."/>
            <person name="Yi H."/>
        </authorList>
    </citation>
    <scope>NUCLEOTIDE SEQUENCE [LARGE SCALE GENOMIC DNA]</scope>
    <source>
        <strain evidence="2 3">HYN0085</strain>
    </source>
</reference>
<accession>A0A344TGC7</accession>
<gene>
    <name evidence="2" type="ORF">DR864_08090</name>
</gene>
<dbReference type="InterPro" id="IPR045444">
    <property type="entry name" value="DUF6503"/>
</dbReference>
<evidence type="ECO:0000313" key="2">
    <source>
        <dbReference type="EMBL" id="AXE17698.1"/>
    </source>
</evidence>
<evidence type="ECO:0000313" key="3">
    <source>
        <dbReference type="Proteomes" id="UP000251993"/>
    </source>
</evidence>
<dbReference type="KEGG" id="run:DR864_08090"/>
<proteinExistence type="predicted"/>
<evidence type="ECO:0000256" key="1">
    <source>
        <dbReference type="SAM" id="SignalP"/>
    </source>
</evidence>
<keyword evidence="3" id="KW-1185">Reference proteome</keyword>
<dbReference type="EMBL" id="CP030850">
    <property type="protein sequence ID" value="AXE17698.1"/>
    <property type="molecule type" value="Genomic_DNA"/>
</dbReference>
<feature type="signal peptide" evidence="1">
    <location>
        <begin position="1"/>
        <end position="20"/>
    </location>
</feature>